<sequence>MMLTKIATPMLDLDFASEIDVMQYALGRTINDGASHPLSSIFSTLADAQVIYPFATSLTDELAWAAIQSAVNVAAQNTFGGAVSFGGTVVLPRGTLYLGQNTIRVASHYVSIKGQGYLSTRVTRSATIGYAFHYGFDTPSNIFYTGLSSMMITSTVAMTAGGLVLFDVANFSMIRDVRLVNGFINLHCKSVHDFHIDNVNGVQGSPYAVGGAFVNLYLDTQTVAGSYNPNNHGWVTNCNFRSFTTDDGYSQYAMYISSADGVWFDHCHFGNGETANASIIPKTGSSQLSGLTFSNCWFDQGGNGRMVNVGGATSATFGYFQFADCYLTGGTTCTEGYRFDPTAGTVVRHVEITGGKVMNLKSNGLVANRTQGLTLTGTQFRNVGYDGGGAAGIIMGGTCSQWTITGVNSGYRGDLSTPSGASYGIVIASGADYYVITGCNFRGNTTGTISDGGGTNKVVANNLI</sequence>
<keyword evidence="2" id="KW-1185">Reference proteome</keyword>
<comment type="caution">
    <text evidence="1">The sequence shown here is derived from an EMBL/GenBank/DDBJ whole genome shotgun (WGS) entry which is preliminary data.</text>
</comment>
<proteinExistence type="predicted"/>
<organism evidence="1 2">
    <name type="scientific">Rhizobium daejeonense</name>
    <dbReference type="NCBI Taxonomy" id="240521"/>
    <lineage>
        <taxon>Bacteria</taxon>
        <taxon>Pseudomonadati</taxon>
        <taxon>Pseudomonadota</taxon>
        <taxon>Alphaproteobacteria</taxon>
        <taxon>Hyphomicrobiales</taxon>
        <taxon>Rhizobiaceae</taxon>
        <taxon>Rhizobium/Agrobacterium group</taxon>
        <taxon>Rhizobium</taxon>
    </lineage>
</organism>
<evidence type="ECO:0000313" key="2">
    <source>
        <dbReference type="Proteomes" id="UP000477849"/>
    </source>
</evidence>
<dbReference type="RefSeq" id="WP_163905671.1">
    <property type="nucleotide sequence ID" value="NZ_CP048427.1"/>
</dbReference>
<gene>
    <name evidence="1" type="ORF">G6N76_09795</name>
</gene>
<dbReference type="Gene3D" id="2.160.20.10">
    <property type="entry name" value="Single-stranded right-handed beta-helix, Pectin lyase-like"/>
    <property type="match status" value="1"/>
</dbReference>
<protein>
    <recommendedName>
        <fullName evidence="3">Pectate lyase superfamily protein domain-containing protein</fullName>
    </recommendedName>
</protein>
<name>A0A6M1SB81_9HYPH</name>
<evidence type="ECO:0000313" key="1">
    <source>
        <dbReference type="EMBL" id="NGO63966.1"/>
    </source>
</evidence>
<dbReference type="EMBL" id="JAAKZH010000003">
    <property type="protein sequence ID" value="NGO63966.1"/>
    <property type="molecule type" value="Genomic_DNA"/>
</dbReference>
<dbReference type="AlphaFoldDB" id="A0A6M1SB81"/>
<evidence type="ECO:0008006" key="3">
    <source>
        <dbReference type="Google" id="ProtNLM"/>
    </source>
</evidence>
<dbReference type="InterPro" id="IPR012334">
    <property type="entry name" value="Pectin_lyas_fold"/>
</dbReference>
<dbReference type="Proteomes" id="UP000477849">
    <property type="component" value="Unassembled WGS sequence"/>
</dbReference>
<dbReference type="InterPro" id="IPR011050">
    <property type="entry name" value="Pectin_lyase_fold/virulence"/>
</dbReference>
<reference evidence="1 2" key="1">
    <citation type="submission" date="2020-02" db="EMBL/GenBank/DDBJ databases">
        <title>Genome sequence of the type strain CCBAU10050 of Rhizobium daejeonense.</title>
        <authorList>
            <person name="Gao J."/>
            <person name="Sun J."/>
        </authorList>
    </citation>
    <scope>NUCLEOTIDE SEQUENCE [LARGE SCALE GENOMIC DNA]</scope>
    <source>
        <strain evidence="1 2">CCBAU10050</strain>
    </source>
</reference>
<dbReference type="SUPFAM" id="SSF51126">
    <property type="entry name" value="Pectin lyase-like"/>
    <property type="match status" value="2"/>
</dbReference>
<accession>A0A6M1SB81</accession>